<sequence length="438" mass="47762">MQATTTSMRVSGGACTPRSQTRPCSGRRLAPCTRAVPPPAADKAVDKGFSLLEWSNKVLPQSQLVAGVKTGWRFAWQTMVKELAPQSKDGAYKRPSYKFTGRVGDAQFPAESGRYHLYAGNACPWCHRALLVMVLRGLLRPSDPASTPSAPSSSSTSGAVITAHTGRGPKTHVSFTTLVDDPTRARRGGWVFDAGKGVVDPVWGAQDLWQVYDTASPGFRGRCTAPLLVDARGKRIVSNESADLVRMLNALHLPGCTDVDLAPAHLLPQIDALNDKIYDSVNNGVYRSGFATTQSAYDAVQREMYGVLDELEARLSDSRFLLGDKLTEADVRLFPTVVRFDAVYAHIFKCSRKRMADYPNLSGWMRDMWQIQVPGSTLQVSGTVDIDAARNSYYTNLFPLNPSGIIPSGPTFHDLKLDAPHGRGNSSALQDVCWSRVA</sequence>
<feature type="compositionally biased region" description="Low complexity" evidence="1">
    <location>
        <begin position="143"/>
        <end position="157"/>
    </location>
</feature>
<gene>
    <name evidence="3" type="ORF">CLEI1391_LOCUS3269</name>
</gene>
<organism evidence="3">
    <name type="scientific">Chlamydomonas leiostraca</name>
    <dbReference type="NCBI Taxonomy" id="1034604"/>
    <lineage>
        <taxon>Eukaryota</taxon>
        <taxon>Viridiplantae</taxon>
        <taxon>Chlorophyta</taxon>
        <taxon>core chlorophytes</taxon>
        <taxon>Chlorophyceae</taxon>
        <taxon>CS clade</taxon>
        <taxon>Chlamydomonadales</taxon>
        <taxon>Chlamydomonadaceae</taxon>
        <taxon>Chlamydomonas</taxon>
    </lineage>
</organism>
<dbReference type="GO" id="GO:0004364">
    <property type="term" value="F:glutathione transferase activity"/>
    <property type="evidence" value="ECO:0007669"/>
    <property type="project" value="InterPro"/>
</dbReference>
<feature type="region of interest" description="Disordered" evidence="1">
    <location>
        <begin position="1"/>
        <end position="30"/>
    </location>
</feature>
<feature type="region of interest" description="Disordered" evidence="1">
    <location>
        <begin position="143"/>
        <end position="174"/>
    </location>
</feature>
<evidence type="ECO:0000259" key="2">
    <source>
        <dbReference type="PROSITE" id="PS50405"/>
    </source>
</evidence>
<dbReference type="PANTHER" id="PTHR32419">
    <property type="entry name" value="GLUTATHIONYL-HYDROQUINONE REDUCTASE"/>
    <property type="match status" value="1"/>
</dbReference>
<name>A0A7S0WJ40_9CHLO</name>
<protein>
    <recommendedName>
        <fullName evidence="2">GST C-terminal domain-containing protein</fullName>
    </recommendedName>
</protein>
<accession>A0A7S0WJ40</accession>
<dbReference type="SUPFAM" id="SSF47616">
    <property type="entry name" value="GST C-terminal domain-like"/>
    <property type="match status" value="1"/>
</dbReference>
<evidence type="ECO:0000313" key="3">
    <source>
        <dbReference type="EMBL" id="CAD8668838.1"/>
    </source>
</evidence>
<dbReference type="EMBL" id="HBFB01005845">
    <property type="protein sequence ID" value="CAD8668838.1"/>
    <property type="molecule type" value="Transcribed_RNA"/>
</dbReference>
<proteinExistence type="predicted"/>
<dbReference type="InterPro" id="IPR010987">
    <property type="entry name" value="Glutathione-S-Trfase_C-like"/>
</dbReference>
<dbReference type="GO" id="GO:0005737">
    <property type="term" value="C:cytoplasm"/>
    <property type="evidence" value="ECO:0007669"/>
    <property type="project" value="TreeGrafter"/>
</dbReference>
<dbReference type="Gene3D" id="3.40.30.10">
    <property type="entry name" value="Glutaredoxin"/>
    <property type="match status" value="1"/>
</dbReference>
<dbReference type="InterPro" id="IPR016639">
    <property type="entry name" value="GST_Omega/GSH"/>
</dbReference>
<dbReference type="InterPro" id="IPR036282">
    <property type="entry name" value="Glutathione-S-Trfase_C_sf"/>
</dbReference>
<evidence type="ECO:0000256" key="1">
    <source>
        <dbReference type="SAM" id="MobiDB-lite"/>
    </source>
</evidence>
<dbReference type="Gene3D" id="1.20.1050.10">
    <property type="match status" value="1"/>
</dbReference>
<dbReference type="PANTHER" id="PTHR32419:SF6">
    <property type="entry name" value="GLUTATHIONE S-TRANSFERASE OMEGA-LIKE 1-RELATED"/>
    <property type="match status" value="1"/>
</dbReference>
<dbReference type="Pfam" id="PF13410">
    <property type="entry name" value="GST_C_2"/>
    <property type="match status" value="1"/>
</dbReference>
<dbReference type="InterPro" id="IPR047047">
    <property type="entry name" value="GST_Omega-like_C"/>
</dbReference>
<reference evidence="3" key="1">
    <citation type="submission" date="2021-01" db="EMBL/GenBank/DDBJ databases">
        <authorList>
            <person name="Corre E."/>
            <person name="Pelletier E."/>
            <person name="Niang G."/>
            <person name="Scheremetjew M."/>
            <person name="Finn R."/>
            <person name="Kale V."/>
            <person name="Holt S."/>
            <person name="Cochrane G."/>
            <person name="Meng A."/>
            <person name="Brown T."/>
            <person name="Cohen L."/>
        </authorList>
    </citation>
    <scope>NUCLEOTIDE SEQUENCE</scope>
    <source>
        <strain evidence="3">SAG 11-49</strain>
    </source>
</reference>
<feature type="domain" description="GST C-terminal" evidence="2">
    <location>
        <begin position="263"/>
        <end position="403"/>
    </location>
</feature>
<dbReference type="AlphaFoldDB" id="A0A7S0WJ40"/>
<dbReference type="PROSITE" id="PS50405">
    <property type="entry name" value="GST_CTER"/>
    <property type="match status" value="1"/>
</dbReference>
<dbReference type="CDD" id="cd03190">
    <property type="entry name" value="GST_C_Omega_like"/>
    <property type="match status" value="1"/>
</dbReference>